<dbReference type="EMBL" id="OM869567">
    <property type="protein sequence ID" value="UPW36482.1"/>
    <property type="molecule type" value="Genomic_DNA"/>
</dbReference>
<accession>A0A976N143</accession>
<protein>
    <recommendedName>
        <fullName evidence="2">Lipoprotein</fullName>
    </recommendedName>
</protein>
<sequence length="71" mass="7569">MKTTLAILASTSLLLFASCGTTTRTFIRNNDPNARITVSVNASTSNTTDVDASPSVPVTIKPSSEYYEAQK</sequence>
<proteinExistence type="predicted"/>
<evidence type="ECO:0008006" key="2">
    <source>
        <dbReference type="Google" id="ProtNLM"/>
    </source>
</evidence>
<dbReference type="PROSITE" id="PS51257">
    <property type="entry name" value="PROKAR_LIPOPROTEIN"/>
    <property type="match status" value="1"/>
</dbReference>
<reference evidence="1" key="1">
    <citation type="submission" date="2022-02" db="EMBL/GenBank/DDBJ databases">
        <title>Towards deciphering the DNA virus diversity associated with rodent species in the families Cricetidae and Heteromyidae.</title>
        <authorList>
            <person name="Lund M."/>
            <person name="Larsen B.B."/>
            <person name="Gryseels S."/>
            <person name="Kraberger S."/>
            <person name="Rowsey D.M."/>
            <person name="Steger L."/>
            <person name="Yule K.M."/>
            <person name="Upham N.S."/>
            <person name="Worobey M."/>
            <person name="Van Doorslaer K."/>
            <person name="Varsani A."/>
        </authorList>
    </citation>
    <scope>NUCLEOTIDE SEQUENCE</scope>
    <source>
        <strain evidence="1">UA08Rod_4577</strain>
    </source>
</reference>
<evidence type="ECO:0000313" key="1">
    <source>
        <dbReference type="EMBL" id="UPW36482.1"/>
    </source>
</evidence>
<organism evidence="1">
    <name type="scientific">Sigmofec virus UA08Rod_4577</name>
    <dbReference type="NCBI Taxonomy" id="2929404"/>
    <lineage>
        <taxon>Viruses</taxon>
        <taxon>Monodnaviria</taxon>
        <taxon>Sangervirae</taxon>
        <taxon>Phixviricota</taxon>
        <taxon>Malgrandaviricetes</taxon>
        <taxon>Petitvirales</taxon>
        <taxon>Microviridae</taxon>
    </lineage>
</organism>
<name>A0A976N143_9VIRU</name>